<dbReference type="EMBL" id="CP049142">
    <property type="protein sequence ID" value="QIE91474.1"/>
    <property type="molecule type" value="Genomic_DNA"/>
</dbReference>
<evidence type="ECO:0000313" key="1">
    <source>
        <dbReference type="EMBL" id="QIE91474.1"/>
    </source>
</evidence>
<dbReference type="AlphaFoldDB" id="A0A6G6J8A1"/>
<proteinExistence type="predicted"/>
<keyword evidence="1" id="KW-0614">Plasmid</keyword>
<accession>A0A6G6J8A1</accession>
<dbReference type="RefSeq" id="WP_024765038.1">
    <property type="nucleotide sequence ID" value="NZ_CP049142.1"/>
</dbReference>
<dbReference type="KEGG" id="pnt:G5B91_34655"/>
<sequence>MLTHHLTLIQLKRLFYRRDLSLVVVNSGLAPEDAENYELKPIVALSLSVEKLSIWHQKLYIVGEAIDLGSFLYQAWFSETRLGGIPNKLRVDSDLLLDYKLLDSLKEMCGSVIPEVLTEQSNSFSASKKYAQEIALNAVRGMDESKTLPSSIRDLFTGLNGQLRNWAEFNYRIQLQTRVNTAQRHQALVEHSKKVLRYPFREPTLDWFYPCAWFSNSAYSVKPMAKDQCLLIQHETGNVLYLAIGYDTNGTGKSDEQQEDDEWLTRSAGYLWADEEPGFKATIDSLGFPVKDLIDGVVEKSELQGFFSGRKALPLSTAQELRAKLRNSGLILYPKSHKSIERSFDFLTLTDVRWSAEIRRYQSEFAGRVYVVKSHHPQLIVYVVTPDSKIDPERVPKLLSSFSGEIDFGHAGYAAITFWLENYIEGQPRVLTSILIKTIEEMLSSLPEWRDRW</sequence>
<name>A0A6G6J8A1_PSENT</name>
<evidence type="ECO:0000313" key="2">
    <source>
        <dbReference type="Proteomes" id="UP000501063"/>
    </source>
</evidence>
<dbReference type="Proteomes" id="UP000501063">
    <property type="component" value="Plasmid pPniHBP1_1"/>
</dbReference>
<reference evidence="1 2" key="1">
    <citation type="submission" date="2020-02" db="EMBL/GenBank/DDBJ databases">
        <title>Integrative conjugative elements (ICEs) and plasmids drive adaptation of Pseudomonas nitroreducens strain HBP1 to wastewater environment.</title>
        <authorList>
            <person name="Sentchilo V."/>
            <person name="Carraro N."/>
            <person name="Bertelli C."/>
            <person name="van der Meer J.R."/>
        </authorList>
    </citation>
    <scope>NUCLEOTIDE SEQUENCE [LARGE SCALE GENOMIC DNA]</scope>
    <source>
        <strain evidence="1 2">HBP1</strain>
        <plasmid evidence="2">ppnihbp1_1</plasmid>
    </source>
</reference>
<organism evidence="1 2">
    <name type="scientific">Pseudomonas nitroreducens</name>
    <dbReference type="NCBI Taxonomy" id="46680"/>
    <lineage>
        <taxon>Bacteria</taxon>
        <taxon>Pseudomonadati</taxon>
        <taxon>Pseudomonadota</taxon>
        <taxon>Gammaproteobacteria</taxon>
        <taxon>Pseudomonadales</taxon>
        <taxon>Pseudomonadaceae</taxon>
        <taxon>Pseudomonas</taxon>
    </lineage>
</organism>
<protein>
    <submittedName>
        <fullName evidence="1">Uncharacterized protein</fullName>
    </submittedName>
</protein>
<geneLocation type="plasmid" evidence="2">
    <name>ppnihbp1_1</name>
</geneLocation>
<gene>
    <name evidence="1" type="ORF">G5B91_34655</name>
</gene>